<reference evidence="9" key="1">
    <citation type="journal article" date="2016" name="Nature">
        <title>Genome evolution in the allotetraploid frog Xenopus laevis.</title>
        <authorList>
            <person name="Session A.M."/>
            <person name="Uno Y."/>
            <person name="Kwon T."/>
            <person name="Chapman J.A."/>
            <person name="Toyoda A."/>
            <person name="Takahashi S."/>
            <person name="Fukui A."/>
            <person name="Hikosaka A."/>
            <person name="Suzuki A."/>
            <person name="Kondo M."/>
            <person name="van Heeringen S.J."/>
            <person name="Quigley I."/>
            <person name="Heinz S."/>
            <person name="Ogino H."/>
            <person name="Ochi H."/>
            <person name="Hellsten U."/>
            <person name="Lyons J.B."/>
            <person name="Simakov O."/>
            <person name="Putnam N."/>
            <person name="Stites J."/>
            <person name="Kuroki Y."/>
            <person name="Tanaka T."/>
            <person name="Michiue T."/>
            <person name="Watanabe M."/>
            <person name="Bogdanovic O."/>
            <person name="Lister R."/>
            <person name="Georgiou G."/>
            <person name="Paranjpe S.S."/>
            <person name="van Kruijsbergen I."/>
            <person name="Shu S."/>
            <person name="Carlson J."/>
            <person name="Kinoshita T."/>
            <person name="Ohta Y."/>
            <person name="Mawaribuchi S."/>
            <person name="Jenkins J."/>
            <person name="Grimwood J."/>
            <person name="Schmutz J."/>
            <person name="Mitros T."/>
            <person name="Mozaffari S.V."/>
            <person name="Suzuki Y."/>
            <person name="Haramoto Y."/>
            <person name="Yamamoto T.S."/>
            <person name="Takagi C."/>
            <person name="Heald R."/>
            <person name="Miller K."/>
            <person name="Haudenschild C."/>
            <person name="Kitzman J."/>
            <person name="Nakayama T."/>
            <person name="Izutsu Y."/>
            <person name="Robert J."/>
            <person name="Fortriede J."/>
            <person name="Burns K."/>
            <person name="Lotay V."/>
            <person name="Karimi K."/>
            <person name="Yasuoka Y."/>
            <person name="Dichmann D.S."/>
            <person name="Flajnik M.F."/>
            <person name="Houston D.W."/>
            <person name="Shendure J."/>
            <person name="DuPasquier L."/>
            <person name="Vize P.D."/>
            <person name="Zorn A.M."/>
            <person name="Ito M."/>
            <person name="Marcotte E.M."/>
            <person name="Wallingford J.B."/>
            <person name="Ito Y."/>
            <person name="Asashima M."/>
            <person name="Ueno N."/>
            <person name="Matsuda Y."/>
            <person name="Veenstra G.J."/>
            <person name="Fujiyama A."/>
            <person name="Harland R.M."/>
            <person name="Taira M."/>
            <person name="Rokhsar D.S."/>
        </authorList>
    </citation>
    <scope>NUCLEOTIDE SEQUENCE [LARGE SCALE GENOMIC DNA]</scope>
    <source>
        <strain evidence="9">J</strain>
    </source>
</reference>
<dbReference type="InterPro" id="IPR051287">
    <property type="entry name" value="TCR_variable_region"/>
</dbReference>
<dbReference type="InterPro" id="IPR013783">
    <property type="entry name" value="Ig-like_fold"/>
</dbReference>
<proteinExistence type="predicted"/>
<dbReference type="InterPro" id="IPR036179">
    <property type="entry name" value="Ig-like_dom_sf"/>
</dbReference>
<evidence type="ECO:0000313" key="8">
    <source>
        <dbReference type="EMBL" id="OCT98047.1"/>
    </source>
</evidence>
<keyword evidence="2" id="KW-1064">Adaptive immunity</keyword>
<dbReference type="Pfam" id="PF07686">
    <property type="entry name" value="V-set"/>
    <property type="match status" value="1"/>
</dbReference>
<dbReference type="GO" id="GO:0042101">
    <property type="term" value="C:T cell receptor complex"/>
    <property type="evidence" value="ECO:0007669"/>
    <property type="project" value="UniProtKB-KW"/>
</dbReference>
<evidence type="ECO:0000256" key="5">
    <source>
        <dbReference type="ARBA" id="ARBA00043266"/>
    </source>
</evidence>
<dbReference type="OMA" id="SIINCKY"/>
<feature type="chain" id="PRO_5037837956" description="Ig-like domain-containing protein" evidence="6">
    <location>
        <begin position="17"/>
        <end position="135"/>
    </location>
</feature>
<dbReference type="GO" id="GO:0002250">
    <property type="term" value="P:adaptive immune response"/>
    <property type="evidence" value="ECO:0007669"/>
    <property type="project" value="UniProtKB-KW"/>
</dbReference>
<dbReference type="InterPro" id="IPR007110">
    <property type="entry name" value="Ig-like_dom"/>
</dbReference>
<dbReference type="PROSITE" id="PS50835">
    <property type="entry name" value="IG_LIKE"/>
    <property type="match status" value="1"/>
</dbReference>
<feature type="domain" description="Ig-like" evidence="7">
    <location>
        <begin position="17"/>
        <end position="113"/>
    </location>
</feature>
<evidence type="ECO:0000256" key="6">
    <source>
        <dbReference type="SAM" id="SignalP"/>
    </source>
</evidence>
<dbReference type="PANTHER" id="PTHR19367">
    <property type="entry name" value="T-CELL RECEPTOR ALPHA CHAIN V REGION"/>
    <property type="match status" value="1"/>
</dbReference>
<organism evidence="8 9">
    <name type="scientific">Xenopus laevis</name>
    <name type="common">African clawed frog</name>
    <dbReference type="NCBI Taxonomy" id="8355"/>
    <lineage>
        <taxon>Eukaryota</taxon>
        <taxon>Metazoa</taxon>
        <taxon>Chordata</taxon>
        <taxon>Craniata</taxon>
        <taxon>Vertebrata</taxon>
        <taxon>Euteleostomi</taxon>
        <taxon>Amphibia</taxon>
        <taxon>Batrachia</taxon>
        <taxon>Anura</taxon>
        <taxon>Pipoidea</taxon>
        <taxon>Pipidae</taxon>
        <taxon>Xenopodinae</taxon>
        <taxon>Xenopus</taxon>
        <taxon>Xenopus</taxon>
    </lineage>
</organism>
<dbReference type="PANTHER" id="PTHR19367:SF18">
    <property type="entry name" value="T CELL RECEPTOR ALPHA VARIABLE 16"/>
    <property type="match status" value="1"/>
</dbReference>
<keyword evidence="5" id="KW-0391">Immunity</keyword>
<keyword evidence="1 6" id="KW-0732">Signal</keyword>
<dbReference type="InterPro" id="IPR013106">
    <property type="entry name" value="Ig_V-set"/>
</dbReference>
<dbReference type="AlphaFoldDB" id="A0A974DUB1"/>
<feature type="signal peptide" evidence="6">
    <location>
        <begin position="1"/>
        <end position="16"/>
    </location>
</feature>
<gene>
    <name evidence="8" type="ORF">XELAEV_18010275mg</name>
</gene>
<evidence type="ECO:0000256" key="1">
    <source>
        <dbReference type="ARBA" id="ARBA00022729"/>
    </source>
</evidence>
<keyword evidence="3" id="KW-0675">Receptor</keyword>
<accession>A0A974DUB1</accession>
<dbReference type="SUPFAM" id="SSF48726">
    <property type="entry name" value="Immunoglobulin"/>
    <property type="match status" value="1"/>
</dbReference>
<protein>
    <recommendedName>
        <fullName evidence="7">Ig-like domain-containing protein</fullName>
    </recommendedName>
</protein>
<name>A0A974DUB1_XENLA</name>
<dbReference type="EMBL" id="CM004467">
    <property type="protein sequence ID" value="OCT98047.1"/>
    <property type="molecule type" value="Genomic_DNA"/>
</dbReference>
<evidence type="ECO:0000256" key="2">
    <source>
        <dbReference type="ARBA" id="ARBA00023130"/>
    </source>
</evidence>
<sequence length="135" mass="15815">MRISGLLAIFITGVMGQYTVDQPSNQNVIEGNPFQINCSYTGTERTLQWYRQIRNQPPQALLLLINTGYKSENGFTMYLDIKSKFTFLYKNTTRIEDSAVYHCALEAQQFRLIRAEYNILMQDMRYLLNMELFCD</sequence>
<dbReference type="Gene3D" id="2.60.40.10">
    <property type="entry name" value="Immunoglobulins"/>
    <property type="match status" value="1"/>
</dbReference>
<evidence type="ECO:0000256" key="3">
    <source>
        <dbReference type="ARBA" id="ARBA00023170"/>
    </source>
</evidence>
<evidence type="ECO:0000313" key="9">
    <source>
        <dbReference type="Proteomes" id="UP000694892"/>
    </source>
</evidence>
<evidence type="ECO:0000259" key="7">
    <source>
        <dbReference type="PROSITE" id="PS50835"/>
    </source>
</evidence>
<evidence type="ECO:0000256" key="4">
    <source>
        <dbReference type="ARBA" id="ARBA00023319"/>
    </source>
</evidence>
<keyword evidence="4" id="KW-0393">Immunoglobulin domain</keyword>
<dbReference type="Proteomes" id="UP000694892">
    <property type="component" value="Chromosome 1S"/>
</dbReference>
<keyword evidence="5" id="KW-1279">T cell receptor</keyword>